<dbReference type="EMBL" id="KZ999268">
    <property type="protein sequence ID" value="RKO85242.1"/>
    <property type="molecule type" value="Genomic_DNA"/>
</dbReference>
<keyword evidence="3" id="KW-1185">Reference proteome</keyword>
<name>A0A4P9W0T3_9FUNG</name>
<dbReference type="OrthoDB" id="2336871at2759"/>
<organism evidence="2 3">
    <name type="scientific">Blyttiomyces helicus</name>
    <dbReference type="NCBI Taxonomy" id="388810"/>
    <lineage>
        <taxon>Eukaryota</taxon>
        <taxon>Fungi</taxon>
        <taxon>Fungi incertae sedis</taxon>
        <taxon>Chytridiomycota</taxon>
        <taxon>Chytridiomycota incertae sedis</taxon>
        <taxon>Chytridiomycetes</taxon>
        <taxon>Chytridiomycetes incertae sedis</taxon>
        <taxon>Blyttiomyces</taxon>
    </lineage>
</organism>
<evidence type="ECO:0000313" key="3">
    <source>
        <dbReference type="Proteomes" id="UP000269721"/>
    </source>
</evidence>
<feature type="signal peptide" evidence="1">
    <location>
        <begin position="1"/>
        <end position="23"/>
    </location>
</feature>
<dbReference type="Proteomes" id="UP000269721">
    <property type="component" value="Unassembled WGS sequence"/>
</dbReference>
<accession>A0A4P9W0T3</accession>
<gene>
    <name evidence="2" type="ORF">BDK51DRAFT_33954</name>
</gene>
<proteinExistence type="predicted"/>
<evidence type="ECO:0000313" key="2">
    <source>
        <dbReference type="EMBL" id="RKO85242.1"/>
    </source>
</evidence>
<evidence type="ECO:0000256" key="1">
    <source>
        <dbReference type="SAM" id="SignalP"/>
    </source>
</evidence>
<sequence>MAVIRPIFLVLVVCLLFSTFSSADPAVNNRKNRQKQSAANAAAASPITAATNPAAPAAAASVVAVAIAAATPPNALGLPNGISTIAEFPDSPFCLQTGLTSSNGSQIKTGACASTPLGAIPKVENMVSSLITSPGFGDSVDGAKDTTVTLDILGLDTGFFDRIVTGG</sequence>
<feature type="chain" id="PRO_5020403048" evidence="1">
    <location>
        <begin position="24"/>
        <end position="167"/>
    </location>
</feature>
<dbReference type="InterPro" id="IPR053216">
    <property type="entry name" value="Appressorial_penetr-assoc"/>
</dbReference>
<keyword evidence="1" id="KW-0732">Signal</keyword>
<dbReference type="PANTHER" id="PTHR34587:SF2">
    <property type="entry name" value="G-PROTEIN COUPLED RECEPTORS FAMILY 1 PROFILE DOMAIN-CONTAINING PROTEIN"/>
    <property type="match status" value="1"/>
</dbReference>
<protein>
    <submittedName>
        <fullName evidence="2">Uncharacterized protein</fullName>
    </submittedName>
</protein>
<dbReference type="PANTHER" id="PTHR34587">
    <property type="entry name" value="VWFA DOMAIN-CONTAINING PROTEIN"/>
    <property type="match status" value="1"/>
</dbReference>
<reference evidence="3" key="1">
    <citation type="journal article" date="2018" name="Nat. Microbiol.">
        <title>Leveraging single-cell genomics to expand the fungal tree of life.</title>
        <authorList>
            <person name="Ahrendt S.R."/>
            <person name="Quandt C.A."/>
            <person name="Ciobanu D."/>
            <person name="Clum A."/>
            <person name="Salamov A."/>
            <person name="Andreopoulos B."/>
            <person name="Cheng J.F."/>
            <person name="Woyke T."/>
            <person name="Pelin A."/>
            <person name="Henrissat B."/>
            <person name="Reynolds N.K."/>
            <person name="Benny G.L."/>
            <person name="Smith M.E."/>
            <person name="James T.Y."/>
            <person name="Grigoriev I.V."/>
        </authorList>
    </citation>
    <scope>NUCLEOTIDE SEQUENCE [LARGE SCALE GENOMIC DNA]</scope>
</reference>
<dbReference type="AlphaFoldDB" id="A0A4P9W0T3"/>